<dbReference type="RefSeq" id="WP_209527615.1">
    <property type="nucleotide sequence ID" value="NZ_JAEEGA010000006.1"/>
</dbReference>
<evidence type="ECO:0000313" key="2">
    <source>
        <dbReference type="Proteomes" id="UP000674938"/>
    </source>
</evidence>
<keyword evidence="2" id="KW-1185">Reference proteome</keyword>
<comment type="caution">
    <text evidence="1">The sequence shown here is derived from an EMBL/GenBank/DDBJ whole genome shotgun (WGS) entry which is preliminary data.</text>
</comment>
<protein>
    <submittedName>
        <fullName evidence="1">Uncharacterized protein</fullName>
    </submittedName>
</protein>
<dbReference type="AlphaFoldDB" id="A0A940SVZ5"/>
<reference evidence="1" key="1">
    <citation type="submission" date="2020-12" db="EMBL/GenBank/DDBJ databases">
        <title>Vagococcus allomyrinae sp. nov. and Enterococcus lavae sp. nov., isolated from the larvae of Allomyrina dichotoma.</title>
        <authorList>
            <person name="Lee S.D."/>
        </authorList>
    </citation>
    <scope>NUCLEOTIDE SEQUENCE</scope>
    <source>
        <strain evidence="1">BWB3-3</strain>
    </source>
</reference>
<gene>
    <name evidence="1" type="ORF">I6N95_11140</name>
</gene>
<proteinExistence type="predicted"/>
<sequence>MKKKVAGVILLLGLLAGAVYSTLALFSDSQVKKGIITTGQVKIALIEEDAKGAPYVQGNDILAPGDEINRVVSVENVGNKAAWVRVKVVKNFVVPRADIEPAELRLIEVDYQSKWVEKDGYYYYQEKLAPGAETEPFFKHVKLNLLADNRFSSQEINVDVTAVGVQADNNGTTVTDATGWPN</sequence>
<dbReference type="EMBL" id="JAEEGA010000006">
    <property type="protein sequence ID" value="MBP1041561.1"/>
    <property type="molecule type" value="Genomic_DNA"/>
</dbReference>
<accession>A0A940SVZ5</accession>
<organism evidence="1 2">
    <name type="scientific">Vagococcus allomyrinae</name>
    <dbReference type="NCBI Taxonomy" id="2794353"/>
    <lineage>
        <taxon>Bacteria</taxon>
        <taxon>Bacillati</taxon>
        <taxon>Bacillota</taxon>
        <taxon>Bacilli</taxon>
        <taxon>Lactobacillales</taxon>
        <taxon>Enterococcaceae</taxon>
        <taxon>Vagococcus</taxon>
    </lineage>
</organism>
<evidence type="ECO:0000313" key="1">
    <source>
        <dbReference type="EMBL" id="MBP1041561.1"/>
    </source>
</evidence>
<name>A0A940SVZ5_9ENTE</name>
<dbReference type="Proteomes" id="UP000674938">
    <property type="component" value="Unassembled WGS sequence"/>
</dbReference>